<keyword evidence="3" id="KW-0833">Ubl conjugation pathway</keyword>
<dbReference type="Proteomes" id="UP001303115">
    <property type="component" value="Unassembled WGS sequence"/>
</dbReference>
<evidence type="ECO:0000256" key="2">
    <source>
        <dbReference type="ARBA" id="ARBA00022737"/>
    </source>
</evidence>
<proteinExistence type="inferred from homology"/>
<dbReference type="PANTHER" id="PTHR12696">
    <property type="entry name" value="TIP120"/>
    <property type="match status" value="1"/>
</dbReference>
<evidence type="ECO:0000313" key="7">
    <source>
        <dbReference type="Proteomes" id="UP001303115"/>
    </source>
</evidence>
<accession>A0AAN6SRN7</accession>
<evidence type="ECO:0000256" key="3">
    <source>
        <dbReference type="ARBA" id="ARBA00022786"/>
    </source>
</evidence>
<gene>
    <name evidence="6" type="ORF">C8A01DRAFT_16248</name>
</gene>
<dbReference type="InterPro" id="IPR011989">
    <property type="entry name" value="ARM-like"/>
</dbReference>
<organism evidence="6 7">
    <name type="scientific">Parachaetomium inaequale</name>
    <dbReference type="NCBI Taxonomy" id="2588326"/>
    <lineage>
        <taxon>Eukaryota</taxon>
        <taxon>Fungi</taxon>
        <taxon>Dikarya</taxon>
        <taxon>Ascomycota</taxon>
        <taxon>Pezizomycotina</taxon>
        <taxon>Sordariomycetes</taxon>
        <taxon>Sordariomycetidae</taxon>
        <taxon>Sordariales</taxon>
        <taxon>Chaetomiaceae</taxon>
        <taxon>Parachaetomium</taxon>
    </lineage>
</organism>
<dbReference type="InterPro" id="IPR013932">
    <property type="entry name" value="TATA-bd_TIP120"/>
</dbReference>
<evidence type="ECO:0000256" key="4">
    <source>
        <dbReference type="SAM" id="MobiDB-lite"/>
    </source>
</evidence>
<dbReference type="GO" id="GO:0010265">
    <property type="term" value="P:SCF complex assembly"/>
    <property type="evidence" value="ECO:0007669"/>
    <property type="project" value="InterPro"/>
</dbReference>
<reference evidence="7" key="1">
    <citation type="journal article" date="2023" name="Mol. Phylogenet. Evol.">
        <title>Genome-scale phylogeny and comparative genomics of the fungal order Sordariales.</title>
        <authorList>
            <person name="Hensen N."/>
            <person name="Bonometti L."/>
            <person name="Westerberg I."/>
            <person name="Brannstrom I.O."/>
            <person name="Guillou S."/>
            <person name="Cros-Aarteil S."/>
            <person name="Calhoun S."/>
            <person name="Haridas S."/>
            <person name="Kuo A."/>
            <person name="Mondo S."/>
            <person name="Pangilinan J."/>
            <person name="Riley R."/>
            <person name="LaButti K."/>
            <person name="Andreopoulos B."/>
            <person name="Lipzen A."/>
            <person name="Chen C."/>
            <person name="Yan M."/>
            <person name="Daum C."/>
            <person name="Ng V."/>
            <person name="Clum A."/>
            <person name="Steindorff A."/>
            <person name="Ohm R.A."/>
            <person name="Martin F."/>
            <person name="Silar P."/>
            <person name="Natvig D.O."/>
            <person name="Lalanne C."/>
            <person name="Gautier V."/>
            <person name="Ament-Velasquez S.L."/>
            <person name="Kruys A."/>
            <person name="Hutchinson M.I."/>
            <person name="Powell A.J."/>
            <person name="Barry K."/>
            <person name="Miller A.N."/>
            <person name="Grigoriev I.V."/>
            <person name="Debuchy R."/>
            <person name="Gladieux P."/>
            <person name="Hiltunen Thoren M."/>
            <person name="Johannesson H."/>
        </authorList>
    </citation>
    <scope>NUCLEOTIDE SEQUENCE [LARGE SCALE GENOMIC DNA]</scope>
    <source>
        <strain evidence="7">CBS 284.82</strain>
    </source>
</reference>
<evidence type="ECO:0000313" key="6">
    <source>
        <dbReference type="EMBL" id="KAK4039800.1"/>
    </source>
</evidence>
<dbReference type="SUPFAM" id="SSF48371">
    <property type="entry name" value="ARM repeat"/>
    <property type="match status" value="1"/>
</dbReference>
<dbReference type="InterPro" id="IPR039852">
    <property type="entry name" value="CAND1/CAND2"/>
</dbReference>
<sequence length="1359" mass="146415">MATTIPANPTPQTVSQLLSKITDADPDFRFMALNDLLTVFTIAKLDFLNHDYNTAARTVDHVVRALDDQNGEVQNQAIKCLGPLVKKVTPVLIAPMMEKLCSLKLKNSVDNSIPSMAIRAVVEALPRPAPGVAPSKEVTEAYTSLSRVLIPRFLGRASSGGKAAPGLLDPEDPNSDSVDVLIEVIRCFGPMLQSFEIEALHNAVVTILEKDKGNSVVKKRAVVAISMLAHYLPDDLLSAFIKHIAGVLSQPPLQDSTRRLYITVLGSMARSIPYRFGLHLTELAPLVLRVLSEEELQAQLDEISEGGGATLEFNEVREAALVALEAFLSSCPTQMRPFTNDAIGACLRYLKFDPNYALDEDEEMEDEEEDEDEFEEDDEFEAAGGFDDDDDASWKVRRCAAKGLHTIISTRSSGDLLDSGLLYGIVAPALVKRFGEREENVRLEVLSGMALLVRKTGEGVLPAFSVDGAQSEYLNQPPASRKRRRQSSAGGPSSFALSLALTDLSGTGLTSPTKEKLPATGPRADLANLTPAVVKSLTKLLKGKLIPTKQACIKLLDDMVCVQRGGLESYFDQIIGPVIEAIKPSSAASTSASMSSAGGGASATATTLRIAALRLTSDISKNHSSAVLQPHLSKIVAGVVAVAHDRFYKISGEAIQTAEEMIKAITPPRSRMTAQKFKGELQKLYEVVIDRATANDADAEVRQKAIHALGTLLARTTGAEGSSLLPDDKRKVALVCLLERLKNETTRLAAVRAIDTAAAMSADAVQFEPRWTREVIVELASQLRKSNRSLRGSSVMALKHLILSPATKGALDEATVQNVVDALIPVINNNDAQLLGPGLLALARLTQEMPGVVMNNQLIGALCRLLQTTVVGTVLDSLLVLVTQAGQMGQGKPLMGAFLKDVGVGGDPSIVGKVIGTLLVASGDSAGVTLDSFVREIGGNSGDQARSSLALAVIGEAGLRLGSRFPIPPTLFLGQFTNEYDKVSLAAAVALGRAGAGNVSVYLPVILQSMQQKGGTQYLLLQSIKEILQQVALSSTDIGQFSTSIWEQILAASDTEDNKAVCAECVGRMAIIDPKTYMPKLESLFTNQSVVLRAIAVQALRYTLPDDNEAFDAFLKNFLVDMLKTSLGDAEMEIRRHAMSTLTSAAHNKPELILGHLNQLMPFVMNETVIKPELIREVQMGPFKHIIDDGLEVRKAAYETLYALMETAFSRVSIIDLYDRIVAGLTDDNDIRALCNLMVSKLVYLDADETVRRLDSIADGFRKTLSHKLKDNAVKQEIEKQDEANKAVLRLTLLLGDKLNKTALNTSGAQAAAGGAAAAGSNQVWTSYWEWVNRDFANQLKSIRDESKAVNPADDASAP</sequence>
<comment type="caution">
    <text evidence="6">The sequence shown here is derived from an EMBL/GenBank/DDBJ whole genome shotgun (WGS) entry which is preliminary data.</text>
</comment>
<dbReference type="Gene3D" id="1.25.10.10">
    <property type="entry name" value="Leucine-rich Repeat Variant"/>
    <property type="match status" value="1"/>
</dbReference>
<name>A0AAN6SRN7_9PEZI</name>
<evidence type="ECO:0000256" key="1">
    <source>
        <dbReference type="ARBA" id="ARBA00007657"/>
    </source>
</evidence>
<evidence type="ECO:0000259" key="5">
    <source>
        <dbReference type="Pfam" id="PF08623"/>
    </source>
</evidence>
<dbReference type="Pfam" id="PF25782">
    <property type="entry name" value="TPR_CAND1"/>
    <property type="match status" value="1"/>
</dbReference>
<dbReference type="Pfam" id="PF08623">
    <property type="entry name" value="TIP120"/>
    <property type="match status" value="1"/>
</dbReference>
<dbReference type="InterPro" id="IPR016024">
    <property type="entry name" value="ARM-type_fold"/>
</dbReference>
<dbReference type="EMBL" id="MU854391">
    <property type="protein sequence ID" value="KAK4039800.1"/>
    <property type="molecule type" value="Genomic_DNA"/>
</dbReference>
<feature type="region of interest" description="Disordered" evidence="4">
    <location>
        <begin position="360"/>
        <end position="389"/>
    </location>
</feature>
<keyword evidence="2" id="KW-0677">Repeat</keyword>
<comment type="similarity">
    <text evidence="1">Belongs to the CAND family.</text>
</comment>
<protein>
    <submittedName>
        <fullName evidence="6">Armadillo-type protein</fullName>
    </submittedName>
</protein>
<keyword evidence="7" id="KW-1185">Reference proteome</keyword>
<feature type="domain" description="TATA-binding protein interacting (TIP20)" evidence="5">
    <location>
        <begin position="1152"/>
        <end position="1333"/>
    </location>
</feature>
<feature type="region of interest" description="Disordered" evidence="4">
    <location>
        <begin position="472"/>
        <end position="493"/>
    </location>
</feature>